<dbReference type="NCBIfam" id="TIGR01297">
    <property type="entry name" value="CDF"/>
    <property type="match status" value="1"/>
</dbReference>
<dbReference type="InterPro" id="IPR027469">
    <property type="entry name" value="Cation_efflux_TMD_sf"/>
</dbReference>
<dbReference type="InterPro" id="IPR002524">
    <property type="entry name" value="Cation_efflux"/>
</dbReference>
<keyword evidence="4" id="KW-0864">Zinc transport</keyword>
<dbReference type="EMBL" id="JAJA02000001">
    <property type="protein sequence ID" value="KWS05586.1"/>
    <property type="molecule type" value="Genomic_DNA"/>
</dbReference>
<accession>A0A125MN63</accession>
<dbReference type="PANTHER" id="PTHR13414:SF9">
    <property type="entry name" value="PROTON-COUPLED ZINC ANTIPORTER SLC30A9, MITOCHONDRIAL"/>
    <property type="match status" value="1"/>
</dbReference>
<dbReference type="RefSeq" id="WP_036115641.1">
    <property type="nucleotide sequence ID" value="NZ_JAJA02000001.1"/>
</dbReference>
<evidence type="ECO:0000256" key="2">
    <source>
        <dbReference type="ARBA" id="ARBA00022448"/>
    </source>
</evidence>
<dbReference type="Proteomes" id="UP000023435">
    <property type="component" value="Unassembled WGS sequence"/>
</dbReference>
<dbReference type="InterPro" id="IPR058533">
    <property type="entry name" value="Cation_efflux_TM"/>
</dbReference>
<evidence type="ECO:0000256" key="1">
    <source>
        <dbReference type="ARBA" id="ARBA00004141"/>
    </source>
</evidence>
<evidence type="ECO:0000313" key="10">
    <source>
        <dbReference type="Proteomes" id="UP000023435"/>
    </source>
</evidence>
<keyword evidence="4" id="KW-0862">Zinc</keyword>
<dbReference type="GO" id="GO:0008324">
    <property type="term" value="F:monoatomic cation transmembrane transporter activity"/>
    <property type="evidence" value="ECO:0007669"/>
    <property type="project" value="InterPro"/>
</dbReference>
<dbReference type="SUPFAM" id="SSF160240">
    <property type="entry name" value="Cation efflux protein cytoplasmic domain-like"/>
    <property type="match status" value="1"/>
</dbReference>
<protein>
    <submittedName>
        <fullName evidence="9">Cation transport protein</fullName>
    </submittedName>
</protein>
<evidence type="ECO:0000256" key="4">
    <source>
        <dbReference type="ARBA" id="ARBA00022906"/>
    </source>
</evidence>
<dbReference type="InterPro" id="IPR036837">
    <property type="entry name" value="Cation_efflux_CTD_sf"/>
</dbReference>
<name>A0A125MN63_9GAMM</name>
<dbReference type="SUPFAM" id="SSF161111">
    <property type="entry name" value="Cation efflux protein transmembrane domain-like"/>
    <property type="match status" value="1"/>
</dbReference>
<feature type="domain" description="Cation efflux protein transmembrane" evidence="8">
    <location>
        <begin position="10"/>
        <end position="218"/>
    </location>
</feature>
<organism evidence="9 10">
    <name type="scientific">Lysobacter capsici AZ78</name>
    <dbReference type="NCBI Taxonomy" id="1444315"/>
    <lineage>
        <taxon>Bacteria</taxon>
        <taxon>Pseudomonadati</taxon>
        <taxon>Pseudomonadota</taxon>
        <taxon>Gammaproteobacteria</taxon>
        <taxon>Lysobacterales</taxon>
        <taxon>Lysobacteraceae</taxon>
        <taxon>Lysobacter</taxon>
    </lineage>
</organism>
<evidence type="ECO:0000256" key="5">
    <source>
        <dbReference type="ARBA" id="ARBA00022989"/>
    </source>
</evidence>
<comment type="caution">
    <text evidence="9">The sequence shown here is derived from an EMBL/GenBank/DDBJ whole genome shotgun (WGS) entry which is preliminary data.</text>
</comment>
<keyword evidence="6 7" id="KW-0472">Membrane</keyword>
<keyword evidence="3 7" id="KW-0812">Transmembrane</keyword>
<reference evidence="9 10" key="1">
    <citation type="journal article" date="2014" name="Genome Announc.">
        <title>Draft Genome Sequence of Lysobacter capsici AZ78, a Bacterium Antagonistic to Plant-Pathogenic Oomycetes.</title>
        <authorList>
            <person name="Puopolo G."/>
            <person name="Sonego P."/>
            <person name="Engelen K."/>
            <person name="Pertot I."/>
        </authorList>
    </citation>
    <scope>NUCLEOTIDE SEQUENCE [LARGE SCALE GENOMIC DNA]</scope>
    <source>
        <strain evidence="9 10">AZ78</strain>
    </source>
</reference>
<keyword evidence="2" id="KW-0813">Transport</keyword>
<feature type="transmembrane region" description="Helical" evidence="7">
    <location>
        <begin position="76"/>
        <end position="97"/>
    </location>
</feature>
<dbReference type="Gene3D" id="1.20.1510.10">
    <property type="entry name" value="Cation efflux protein transmembrane domain"/>
    <property type="match status" value="1"/>
</dbReference>
<dbReference type="GO" id="GO:0006829">
    <property type="term" value="P:zinc ion transport"/>
    <property type="evidence" value="ECO:0007669"/>
    <property type="project" value="UniProtKB-KW"/>
</dbReference>
<evidence type="ECO:0000256" key="6">
    <source>
        <dbReference type="ARBA" id="ARBA00023136"/>
    </source>
</evidence>
<keyword evidence="5 7" id="KW-1133">Transmembrane helix</keyword>
<evidence type="ECO:0000256" key="7">
    <source>
        <dbReference type="SAM" id="Phobius"/>
    </source>
</evidence>
<feature type="transmembrane region" description="Helical" evidence="7">
    <location>
        <begin position="117"/>
        <end position="137"/>
    </location>
</feature>
<gene>
    <name evidence="9" type="ORF">AZ78_3138</name>
</gene>
<dbReference type="OrthoDB" id="9806522at2"/>
<evidence type="ECO:0000256" key="3">
    <source>
        <dbReference type="ARBA" id="ARBA00022692"/>
    </source>
</evidence>
<evidence type="ECO:0000313" key="9">
    <source>
        <dbReference type="EMBL" id="KWS05586.1"/>
    </source>
</evidence>
<dbReference type="AlphaFoldDB" id="A0A125MN63"/>
<keyword evidence="4" id="KW-0406">Ion transport</keyword>
<proteinExistence type="predicted"/>
<dbReference type="InterPro" id="IPR040177">
    <property type="entry name" value="SLC30A9"/>
</dbReference>
<comment type="subcellular location">
    <subcellularLocation>
        <location evidence="1">Membrane</location>
        <topology evidence="1">Multi-pass membrane protein</topology>
    </subcellularLocation>
</comment>
<dbReference type="GO" id="GO:0016020">
    <property type="term" value="C:membrane"/>
    <property type="evidence" value="ECO:0007669"/>
    <property type="project" value="UniProtKB-SubCell"/>
</dbReference>
<feature type="transmembrane region" description="Helical" evidence="7">
    <location>
        <begin position="193"/>
        <end position="210"/>
    </location>
</feature>
<sequence>MATASSKKVVLAALFGNTAIAVTKLIAAAITGSSAMLSEGVHSLVDTCNELLLLYGMKRAQRPPDATQPFGYGREVYFWSFIVALLVFALGAGISFYEGITHLQHPTPMERPLINYAVLGISMVFEGISWWVAMKAFRATKGSRGWFETFRASKDASTFTVLFEDTAALCGLSIAFAGVALSHATGNPIYDGYASIGIGVVLAVASFLLARETKGLLLGEAAHPHVRDSILRIADSDEGIRSANGVLTMQLGPNSVLATLSAEFEDDLLIPQVEACVNRIEAAVRREHPDVVALFVKPQTAQVWRQRMARLRDDAPS</sequence>
<dbReference type="Pfam" id="PF01545">
    <property type="entry name" value="Cation_efflux"/>
    <property type="match status" value="1"/>
</dbReference>
<keyword evidence="10" id="KW-1185">Reference proteome</keyword>
<dbReference type="PANTHER" id="PTHR13414">
    <property type="entry name" value="HUEL-CATION TRANSPORTER"/>
    <property type="match status" value="1"/>
</dbReference>
<evidence type="ECO:0000259" key="8">
    <source>
        <dbReference type="Pfam" id="PF01545"/>
    </source>
</evidence>
<feature type="transmembrane region" description="Helical" evidence="7">
    <location>
        <begin position="158"/>
        <end position="181"/>
    </location>
</feature>